<dbReference type="EMBL" id="GL379813">
    <property type="protein sequence ID" value="EGT44547.1"/>
    <property type="molecule type" value="Genomic_DNA"/>
</dbReference>
<evidence type="ECO:0000313" key="1">
    <source>
        <dbReference type="EMBL" id="EGT44547.1"/>
    </source>
</evidence>
<keyword evidence="2" id="KW-1185">Reference proteome</keyword>
<organism evidence="2">
    <name type="scientific">Caenorhabditis brenneri</name>
    <name type="common">Nematode worm</name>
    <dbReference type="NCBI Taxonomy" id="135651"/>
    <lineage>
        <taxon>Eukaryota</taxon>
        <taxon>Metazoa</taxon>
        <taxon>Ecdysozoa</taxon>
        <taxon>Nematoda</taxon>
        <taxon>Chromadorea</taxon>
        <taxon>Rhabditida</taxon>
        <taxon>Rhabditina</taxon>
        <taxon>Rhabditomorpha</taxon>
        <taxon>Rhabditoidea</taxon>
        <taxon>Rhabditidae</taxon>
        <taxon>Peloderinae</taxon>
        <taxon>Caenorhabditis</taxon>
    </lineage>
</organism>
<protein>
    <submittedName>
        <fullName evidence="1">Uncharacterized protein</fullName>
    </submittedName>
</protein>
<dbReference type="InParanoid" id="G0MV18"/>
<proteinExistence type="predicted"/>
<accession>G0MV18</accession>
<dbReference type="Proteomes" id="UP000008068">
    <property type="component" value="Unassembled WGS sequence"/>
</dbReference>
<dbReference type="AlphaFoldDB" id="G0MV18"/>
<gene>
    <name evidence="1" type="ORF">CAEBREN_14372</name>
</gene>
<name>G0MV18_CAEBE</name>
<dbReference type="HOGENOM" id="CLU_3419564_0_0_1"/>
<evidence type="ECO:0000313" key="2">
    <source>
        <dbReference type="Proteomes" id="UP000008068"/>
    </source>
</evidence>
<sequence length="25" mass="2864">MNTITTTQLYNVRKVRGKCLSGHSR</sequence>
<reference evidence="2" key="1">
    <citation type="submission" date="2011-07" db="EMBL/GenBank/DDBJ databases">
        <authorList>
            <consortium name="Caenorhabditis brenneri Sequencing and Analysis Consortium"/>
            <person name="Wilson R.K."/>
        </authorList>
    </citation>
    <scope>NUCLEOTIDE SEQUENCE [LARGE SCALE GENOMIC DNA]</scope>
    <source>
        <strain evidence="2">PB2801</strain>
    </source>
</reference>